<keyword evidence="3" id="KW-1185">Reference proteome</keyword>
<gene>
    <name evidence="2" type="ORF">FDY95_23260</name>
</gene>
<reference evidence="2 3" key="1">
    <citation type="submission" date="2019-05" db="EMBL/GenBank/DDBJ databases">
        <title>Hymenobacter edaphi sp. nov., isolated from abandoned arsenic-contaminated farmland soil.</title>
        <authorList>
            <person name="Nie L."/>
        </authorList>
    </citation>
    <scope>NUCLEOTIDE SEQUENCE [LARGE SCALE GENOMIC DNA]</scope>
    <source>
        <strain evidence="2 3">1-3-3-8</strain>
    </source>
</reference>
<evidence type="ECO:0000256" key="1">
    <source>
        <dbReference type="SAM" id="Phobius"/>
    </source>
</evidence>
<accession>A0A5R8WJ02</accession>
<proteinExistence type="predicted"/>
<dbReference type="Proteomes" id="UP000305517">
    <property type="component" value="Unassembled WGS sequence"/>
</dbReference>
<dbReference type="EMBL" id="VAJM01000016">
    <property type="protein sequence ID" value="TLM88755.1"/>
    <property type="molecule type" value="Genomic_DNA"/>
</dbReference>
<keyword evidence="1" id="KW-0472">Membrane</keyword>
<evidence type="ECO:0000313" key="3">
    <source>
        <dbReference type="Proteomes" id="UP000305517"/>
    </source>
</evidence>
<keyword evidence="1" id="KW-0812">Transmembrane</keyword>
<dbReference type="RefSeq" id="WP_138081633.1">
    <property type="nucleotide sequence ID" value="NZ_VAJM01000016.1"/>
</dbReference>
<feature type="transmembrane region" description="Helical" evidence="1">
    <location>
        <begin position="6"/>
        <end position="26"/>
    </location>
</feature>
<comment type="caution">
    <text evidence="2">The sequence shown here is derived from an EMBL/GenBank/DDBJ whole genome shotgun (WGS) entry which is preliminary data.</text>
</comment>
<dbReference type="AlphaFoldDB" id="A0A5R8WJ02"/>
<evidence type="ECO:0000313" key="2">
    <source>
        <dbReference type="EMBL" id="TLM88755.1"/>
    </source>
</evidence>
<organism evidence="2 3">
    <name type="scientific">Hymenobacter jeollabukensis</name>
    <dbReference type="NCBI Taxonomy" id="2025313"/>
    <lineage>
        <taxon>Bacteria</taxon>
        <taxon>Pseudomonadati</taxon>
        <taxon>Bacteroidota</taxon>
        <taxon>Cytophagia</taxon>
        <taxon>Cytophagales</taxon>
        <taxon>Hymenobacteraceae</taxon>
        <taxon>Hymenobacter</taxon>
    </lineage>
</organism>
<feature type="transmembrane region" description="Helical" evidence="1">
    <location>
        <begin position="60"/>
        <end position="80"/>
    </location>
</feature>
<keyword evidence="1" id="KW-1133">Transmembrane helix</keyword>
<protein>
    <submittedName>
        <fullName evidence="2">Uncharacterized protein</fullName>
    </submittedName>
</protein>
<sequence length="91" mass="9775">MLWLKSYLIAVVLFSGGLLLVQLVLFGRAYAPRRHRRLWGVAAALGLAVGGFSGEPAFLLLVVAVLPLALLVYTLTALLLHPRSHQADGQG</sequence>
<name>A0A5R8WJ02_9BACT</name>